<evidence type="ECO:0000256" key="7">
    <source>
        <dbReference type="SAM" id="Coils"/>
    </source>
</evidence>
<sequence>MRKRLKAKRNLRRRRVAFIFVIGILLTAGFAFGNERTSPDNINGLVCYSEGNNTNSQNSQISWREDENDRTLHVIAKQKEAKRVAAREAERLAEESQIELAKKAQLNPSRAIDANPTSRRGTYKIDVSISEQKVRVYQGDTLIKEWVVSTGKNNRTPLGRFTTKQKGDWFFSEKYQQGGKWWIAFQGNYLFHSVPMDRNQNIIPEEAEMLGTPVSHGCVRLDVEHAKWLYDNIPQGTPVVIHN</sequence>
<dbReference type="CDD" id="cd16913">
    <property type="entry name" value="YkuD_like"/>
    <property type="match status" value="1"/>
</dbReference>
<dbReference type="PROSITE" id="PS52029">
    <property type="entry name" value="LD_TPASE"/>
    <property type="match status" value="1"/>
</dbReference>
<dbReference type="GO" id="GO:0018104">
    <property type="term" value="P:peptidoglycan-protein cross-linking"/>
    <property type="evidence" value="ECO:0007669"/>
    <property type="project" value="TreeGrafter"/>
</dbReference>
<dbReference type="Pfam" id="PF03734">
    <property type="entry name" value="YkuD"/>
    <property type="match status" value="1"/>
</dbReference>
<dbReference type="GO" id="GO:0005576">
    <property type="term" value="C:extracellular region"/>
    <property type="evidence" value="ECO:0007669"/>
    <property type="project" value="TreeGrafter"/>
</dbReference>
<keyword evidence="3 6" id="KW-0133">Cell shape</keyword>
<dbReference type="GO" id="GO:0071555">
    <property type="term" value="P:cell wall organization"/>
    <property type="evidence" value="ECO:0007669"/>
    <property type="project" value="UniProtKB-UniRule"/>
</dbReference>
<evidence type="ECO:0000256" key="3">
    <source>
        <dbReference type="ARBA" id="ARBA00022960"/>
    </source>
</evidence>
<dbReference type="InterPro" id="IPR005490">
    <property type="entry name" value="LD_TPept_cat_dom"/>
</dbReference>
<keyword evidence="4 6" id="KW-0573">Peptidoglycan synthesis</keyword>
<dbReference type="UniPathway" id="UPA00219"/>
<dbReference type="AlphaFoldDB" id="A0A0B7ME47"/>
<dbReference type="GO" id="GO:0071972">
    <property type="term" value="F:peptidoglycan L,D-transpeptidase activity"/>
    <property type="evidence" value="ECO:0007669"/>
    <property type="project" value="TreeGrafter"/>
</dbReference>
<protein>
    <recommendedName>
        <fullName evidence="8">L,D-TPase catalytic domain-containing protein</fullName>
    </recommendedName>
</protein>
<evidence type="ECO:0000313" key="10">
    <source>
        <dbReference type="Proteomes" id="UP000046155"/>
    </source>
</evidence>
<comment type="pathway">
    <text evidence="1 6">Cell wall biogenesis; peptidoglycan biosynthesis.</text>
</comment>
<dbReference type="InterPro" id="IPR050979">
    <property type="entry name" value="LD-transpeptidase"/>
</dbReference>
<proteinExistence type="predicted"/>
<keyword evidence="2" id="KW-0808">Transferase</keyword>
<dbReference type="GO" id="GO:0008360">
    <property type="term" value="P:regulation of cell shape"/>
    <property type="evidence" value="ECO:0007669"/>
    <property type="project" value="UniProtKB-UniRule"/>
</dbReference>
<feature type="domain" description="L,D-TPase catalytic" evidence="8">
    <location>
        <begin position="123"/>
        <end position="242"/>
    </location>
</feature>
<evidence type="ECO:0000256" key="1">
    <source>
        <dbReference type="ARBA" id="ARBA00004752"/>
    </source>
</evidence>
<feature type="active site" description="Nucleophile" evidence="6">
    <location>
        <position position="218"/>
    </location>
</feature>
<dbReference type="SUPFAM" id="SSF141523">
    <property type="entry name" value="L,D-transpeptidase catalytic domain-like"/>
    <property type="match status" value="1"/>
</dbReference>
<evidence type="ECO:0000256" key="2">
    <source>
        <dbReference type="ARBA" id="ARBA00022679"/>
    </source>
</evidence>
<organism evidence="9 10">
    <name type="scientific">Syntrophaceticus schinkii</name>
    <dbReference type="NCBI Taxonomy" id="499207"/>
    <lineage>
        <taxon>Bacteria</taxon>
        <taxon>Bacillati</taxon>
        <taxon>Bacillota</taxon>
        <taxon>Clostridia</taxon>
        <taxon>Thermoanaerobacterales</taxon>
        <taxon>Thermoanaerobacterales Family III. Incertae Sedis</taxon>
        <taxon>Syntrophaceticus</taxon>
    </lineage>
</organism>
<dbReference type="InterPro" id="IPR038063">
    <property type="entry name" value="Transpep_catalytic_dom"/>
</dbReference>
<dbReference type="OrthoDB" id="177750at2"/>
<dbReference type="RefSeq" id="WP_052835437.1">
    <property type="nucleotide sequence ID" value="NZ_CDRZ01000201.1"/>
</dbReference>
<feature type="coiled-coil region" evidence="7">
    <location>
        <begin position="75"/>
        <end position="106"/>
    </location>
</feature>
<keyword evidence="5 6" id="KW-0961">Cell wall biogenesis/degradation</keyword>
<reference evidence="10" key="1">
    <citation type="submission" date="2015-01" db="EMBL/GenBank/DDBJ databases">
        <authorList>
            <person name="Manzoor Shahid"/>
            <person name="Zubair Saima"/>
        </authorList>
    </citation>
    <scope>NUCLEOTIDE SEQUENCE [LARGE SCALE GENOMIC DNA]</scope>
    <source>
        <strain evidence="10">Sp3</strain>
    </source>
</reference>
<name>A0A0B7ME47_9FIRM</name>
<feature type="active site" description="Proton donor/acceptor" evidence="6">
    <location>
        <position position="192"/>
    </location>
</feature>
<dbReference type="Gene3D" id="2.40.440.10">
    <property type="entry name" value="L,D-transpeptidase catalytic domain-like"/>
    <property type="match status" value="1"/>
</dbReference>
<dbReference type="Proteomes" id="UP000046155">
    <property type="component" value="Unassembled WGS sequence"/>
</dbReference>
<evidence type="ECO:0000256" key="4">
    <source>
        <dbReference type="ARBA" id="ARBA00022984"/>
    </source>
</evidence>
<evidence type="ECO:0000256" key="5">
    <source>
        <dbReference type="ARBA" id="ARBA00023316"/>
    </source>
</evidence>
<accession>A0A0B7ME47</accession>
<evidence type="ECO:0000259" key="8">
    <source>
        <dbReference type="PROSITE" id="PS52029"/>
    </source>
</evidence>
<dbReference type="PANTHER" id="PTHR30582:SF2">
    <property type="entry name" value="L,D-TRANSPEPTIDASE YCIB-RELATED"/>
    <property type="match status" value="1"/>
</dbReference>
<dbReference type="PANTHER" id="PTHR30582">
    <property type="entry name" value="L,D-TRANSPEPTIDASE"/>
    <property type="match status" value="1"/>
</dbReference>
<evidence type="ECO:0000256" key="6">
    <source>
        <dbReference type="PROSITE-ProRule" id="PRU01373"/>
    </source>
</evidence>
<dbReference type="EMBL" id="CDRZ01000201">
    <property type="protein sequence ID" value="CEO88839.1"/>
    <property type="molecule type" value="Genomic_DNA"/>
</dbReference>
<keyword evidence="10" id="KW-1185">Reference proteome</keyword>
<evidence type="ECO:0000313" key="9">
    <source>
        <dbReference type="EMBL" id="CEO88839.1"/>
    </source>
</evidence>
<gene>
    <name evidence="9" type="ORF">SSCH_280002</name>
</gene>
<keyword evidence="7" id="KW-0175">Coiled coil</keyword>
<dbReference type="GO" id="GO:0016740">
    <property type="term" value="F:transferase activity"/>
    <property type="evidence" value="ECO:0007669"/>
    <property type="project" value="UniProtKB-KW"/>
</dbReference>